<dbReference type="InterPro" id="IPR052898">
    <property type="entry name" value="ACAD10-like"/>
</dbReference>
<keyword evidence="2" id="KW-1185">Reference proteome</keyword>
<dbReference type="InterPro" id="IPR036412">
    <property type="entry name" value="HAD-like_sf"/>
</dbReference>
<protein>
    <recommendedName>
        <fullName evidence="3">Hydrolase</fullName>
    </recommendedName>
</protein>
<dbReference type="EMBL" id="BTSX01000006">
    <property type="protein sequence ID" value="GMT03748.1"/>
    <property type="molecule type" value="Genomic_DNA"/>
</dbReference>
<dbReference type="InterPro" id="IPR023214">
    <property type="entry name" value="HAD_sf"/>
</dbReference>
<evidence type="ECO:0000313" key="2">
    <source>
        <dbReference type="Proteomes" id="UP001432027"/>
    </source>
</evidence>
<dbReference type="Proteomes" id="UP001432027">
    <property type="component" value="Unassembled WGS sequence"/>
</dbReference>
<dbReference type="PANTHER" id="PTHR47829:SF1">
    <property type="entry name" value="HAD FAMILY PHOSPHATASE"/>
    <property type="match status" value="1"/>
</dbReference>
<sequence length="133" mass="15425">MNNNYKAVIFDYGGVLMSYSKEVPEWTRLEKEFGLPKGILHKTLFAIFKEYPKLERCIFAGRISAEELEEELLPAYLERNIGVVLPRPFPVLNLWMGPGAKIPFNENMMKVVRTLKARGMHTSILTNNYKMDR</sequence>
<feature type="non-terminal residue" evidence="1">
    <location>
        <position position="133"/>
    </location>
</feature>
<proteinExistence type="predicted"/>
<dbReference type="Gene3D" id="1.10.150.240">
    <property type="entry name" value="Putative phosphatase, domain 2"/>
    <property type="match status" value="1"/>
</dbReference>
<accession>A0AAV5UBD8</accession>
<dbReference type="SUPFAM" id="SSF56784">
    <property type="entry name" value="HAD-like"/>
    <property type="match status" value="1"/>
</dbReference>
<evidence type="ECO:0008006" key="3">
    <source>
        <dbReference type="Google" id="ProtNLM"/>
    </source>
</evidence>
<name>A0AAV5UBD8_9BILA</name>
<dbReference type="Gene3D" id="3.40.50.1000">
    <property type="entry name" value="HAD superfamily/HAD-like"/>
    <property type="match status" value="1"/>
</dbReference>
<organism evidence="1 2">
    <name type="scientific">Pristionchus entomophagus</name>
    <dbReference type="NCBI Taxonomy" id="358040"/>
    <lineage>
        <taxon>Eukaryota</taxon>
        <taxon>Metazoa</taxon>
        <taxon>Ecdysozoa</taxon>
        <taxon>Nematoda</taxon>
        <taxon>Chromadorea</taxon>
        <taxon>Rhabditida</taxon>
        <taxon>Rhabditina</taxon>
        <taxon>Diplogasteromorpha</taxon>
        <taxon>Diplogasteroidea</taxon>
        <taxon>Neodiplogasteridae</taxon>
        <taxon>Pristionchus</taxon>
    </lineage>
</organism>
<dbReference type="AlphaFoldDB" id="A0AAV5UBD8"/>
<gene>
    <name evidence="1" type="ORF">PENTCL1PPCAC_25922</name>
</gene>
<comment type="caution">
    <text evidence="1">The sequence shown here is derived from an EMBL/GenBank/DDBJ whole genome shotgun (WGS) entry which is preliminary data.</text>
</comment>
<dbReference type="PANTHER" id="PTHR47829">
    <property type="entry name" value="HYDROLASE, PUTATIVE (AFU_ORTHOLOGUE AFUA_1G12880)-RELATED"/>
    <property type="match status" value="1"/>
</dbReference>
<reference evidence="1" key="1">
    <citation type="submission" date="2023-10" db="EMBL/GenBank/DDBJ databases">
        <title>Genome assembly of Pristionchus species.</title>
        <authorList>
            <person name="Yoshida K."/>
            <person name="Sommer R.J."/>
        </authorList>
    </citation>
    <scope>NUCLEOTIDE SEQUENCE</scope>
    <source>
        <strain evidence="1">RS0144</strain>
    </source>
</reference>
<evidence type="ECO:0000313" key="1">
    <source>
        <dbReference type="EMBL" id="GMT03748.1"/>
    </source>
</evidence>
<dbReference type="InterPro" id="IPR023198">
    <property type="entry name" value="PGP-like_dom2"/>
</dbReference>